<name>A0ABX1D106_9FLAO</name>
<organism evidence="1 2">
    <name type="scientific">Salinimicrobium oceani</name>
    <dbReference type="NCBI Taxonomy" id="2722702"/>
    <lineage>
        <taxon>Bacteria</taxon>
        <taxon>Pseudomonadati</taxon>
        <taxon>Bacteroidota</taxon>
        <taxon>Flavobacteriia</taxon>
        <taxon>Flavobacteriales</taxon>
        <taxon>Flavobacteriaceae</taxon>
        <taxon>Salinimicrobium</taxon>
    </lineage>
</organism>
<sequence>MRVAELIDCGFSDGDIAKKIYEEYSLNISTIILKGKRSGHFLKKVNERRDEDLKEKLLSITEALKKSSAPLSASEISSYILSHNRKNISKKEINQLIHNKLRQDIDYNRENFKYSLKKNLFDPPFSLQQEAEPHSKIWRKEPKLIVADFHRLFQERHIEVRTGNEKIDSLVKAVVKDNFITECEEEFLKQKTRELDLSFDLIEKAKKSLNSNNPYLDNILNVIFEDGKVTKQELDFLKEKTKENQFSKSFVNRRFLVRGIALHLQELLKLTDLRKFIKLWHIGSTLNSALYTSDLWLFTRINIFKFSTLEESLHDAIVRTEDELIPVIEKTLKLQGRDFVKKTYERIELREGSLFHEKEQNNSLTLDIKRIIEILDDEKIKIGTPDAHLLVENIKFRIENKLWV</sequence>
<dbReference type="EMBL" id="JAAVJR010000013">
    <property type="protein sequence ID" value="NJW54160.1"/>
    <property type="molecule type" value="Genomic_DNA"/>
</dbReference>
<proteinExistence type="predicted"/>
<dbReference type="Proteomes" id="UP000703674">
    <property type="component" value="Unassembled WGS sequence"/>
</dbReference>
<accession>A0ABX1D106</accession>
<evidence type="ECO:0000313" key="1">
    <source>
        <dbReference type="EMBL" id="NJW54160.1"/>
    </source>
</evidence>
<gene>
    <name evidence="1" type="ORF">HC175_14675</name>
</gene>
<protein>
    <submittedName>
        <fullName evidence="1">Uncharacterized protein</fullName>
    </submittedName>
</protein>
<reference evidence="1 2" key="1">
    <citation type="submission" date="2020-03" db="EMBL/GenBank/DDBJ databases">
        <title>Salinimicrobium sp. nov, isolated from SCS.</title>
        <authorList>
            <person name="Cao W.R."/>
        </authorList>
    </citation>
    <scope>NUCLEOTIDE SEQUENCE [LARGE SCALE GENOMIC DNA]</scope>
    <source>
        <strain evidence="2">J15B91</strain>
    </source>
</reference>
<comment type="caution">
    <text evidence="1">The sequence shown here is derived from an EMBL/GenBank/DDBJ whole genome shotgun (WGS) entry which is preliminary data.</text>
</comment>
<dbReference type="RefSeq" id="WP_168139248.1">
    <property type="nucleotide sequence ID" value="NZ_JAAVJR010000013.1"/>
</dbReference>
<keyword evidence="2" id="KW-1185">Reference proteome</keyword>
<evidence type="ECO:0000313" key="2">
    <source>
        <dbReference type="Proteomes" id="UP000703674"/>
    </source>
</evidence>